<accession>A0A1L0CFJ6</accession>
<reference evidence="1 2" key="1">
    <citation type="submission" date="2016-11" db="EMBL/GenBank/DDBJ databases">
        <authorList>
            <person name="Jaros S."/>
            <person name="Januszkiewicz K."/>
            <person name="Wedrychowicz H."/>
        </authorList>
    </citation>
    <scope>NUCLEOTIDE SEQUENCE [LARGE SCALE GENOMIC DNA]</scope>
    <source>
        <strain evidence="1">NVI 5450</strain>
    </source>
</reference>
<name>A0A1L0CFJ6_9GAMM</name>
<dbReference type="EMBL" id="FPLD01000114">
    <property type="protein sequence ID" value="SGZ14910.1"/>
    <property type="molecule type" value="Genomic_DNA"/>
</dbReference>
<proteinExistence type="predicted"/>
<evidence type="ECO:0000313" key="2">
    <source>
        <dbReference type="Proteomes" id="UP000183794"/>
    </source>
</evidence>
<dbReference type="Proteomes" id="UP000183794">
    <property type="component" value="Unassembled WGS sequence"/>
</dbReference>
<gene>
    <name evidence="1" type="ORF">NVI5450_4112</name>
</gene>
<dbReference type="RefSeq" id="WP_075518422.1">
    <property type="nucleotide sequence ID" value="NZ_FPLD01000114.1"/>
</dbReference>
<protein>
    <submittedName>
        <fullName evidence="1">Putative bacteriophage protein</fullName>
    </submittedName>
</protein>
<dbReference type="AlphaFoldDB" id="A0A1L0CFJ6"/>
<organism evidence="1 2">
    <name type="scientific">Moritella viscosa</name>
    <dbReference type="NCBI Taxonomy" id="80854"/>
    <lineage>
        <taxon>Bacteria</taxon>
        <taxon>Pseudomonadati</taxon>
        <taxon>Pseudomonadota</taxon>
        <taxon>Gammaproteobacteria</taxon>
        <taxon>Alteromonadales</taxon>
        <taxon>Moritellaceae</taxon>
        <taxon>Moritella</taxon>
    </lineage>
</organism>
<sequence>MDRFQQSAPPSQPEIATWLNKGHAEQLMKAAQQYWNNTKDWVMWAVAQKDEQQSAEPFLGLLAWERLTERLANEPTEFFRKRVQHALVNTIDAGEIATIEAIFNRLGIDVIKVSERIDNRDWDIIAIDFSSHTVSKYGELMPELIQLYGRACRRYEFTVHSFADCGLAPSWIDVQYHVQKVPLMPLKTLVEHPLTLQPVYGFLSKESSISTATE</sequence>
<evidence type="ECO:0000313" key="1">
    <source>
        <dbReference type="EMBL" id="SGZ14910.1"/>
    </source>
</evidence>
<dbReference type="OrthoDB" id="5674874at2"/>